<sequence length="409" mass="42224">MSYSTADLSRTVTLDDVRGAQKMLSGVARTTAMEGSRHLSQLVGAPVLFKCENLQRTGSFKLRGAYARIAGLLPEERAAGVVAASAGNHAQGVALASALLGVTSTVFMPRGAPLPKISATQDYGAEVRLHGQVVDETLAAAQEHARQTGAVFIHPFDHPDVIAGQGTVGLEILEQCPEVRTIVVGVGGGGLAAGIAVAVKALRPEVRIVGVQAEGAAAYPPSLAAGRPVSLAHPATMADGIRVGRPGDVPFGIVGDLVDEVRTVTEDQLSAALLLCLERAKLVVEPAGASPVAALLAEPGAFEGPVVAVLSGGNVDPVLMQGVLRHGMAAQGRYLAVRLRLTDRPGALATLLGVLSGADANVLDVSHVRTDPRLGLTEAEVELHLETKGPEHCVEVGRALRDAGYTVMR</sequence>
<keyword evidence="8" id="KW-0021">Allosteric enzyme</keyword>
<evidence type="ECO:0000256" key="8">
    <source>
        <dbReference type="ARBA" id="ARBA00022533"/>
    </source>
</evidence>
<dbReference type="EMBL" id="JAURUD010000001">
    <property type="protein sequence ID" value="MDP9683781.1"/>
    <property type="molecule type" value="Genomic_DNA"/>
</dbReference>
<reference evidence="13 14" key="1">
    <citation type="submission" date="2023-07" db="EMBL/GenBank/DDBJ databases">
        <title>Sequencing the genomes of 1000 actinobacteria strains.</title>
        <authorList>
            <person name="Klenk H.-P."/>
        </authorList>
    </citation>
    <scope>NUCLEOTIDE SEQUENCE [LARGE SCALE GENOMIC DNA]</scope>
    <source>
        <strain evidence="13 14">DSM 40229</strain>
    </source>
</reference>
<evidence type="ECO:0000256" key="10">
    <source>
        <dbReference type="ARBA" id="ARBA00022898"/>
    </source>
</evidence>
<dbReference type="EC" id="4.3.1.19" evidence="6"/>
<dbReference type="Pfam" id="PF00291">
    <property type="entry name" value="PALP"/>
    <property type="match status" value="1"/>
</dbReference>
<keyword evidence="9" id="KW-0412">Isoleucine biosynthesis</keyword>
<evidence type="ECO:0000256" key="2">
    <source>
        <dbReference type="ARBA" id="ARBA00004810"/>
    </source>
</evidence>
<dbReference type="InterPro" id="IPR050147">
    <property type="entry name" value="Ser/Thr_Dehydratase"/>
</dbReference>
<dbReference type="InterPro" id="IPR044561">
    <property type="entry name" value="ACT_ThrD-II-like"/>
</dbReference>
<dbReference type="SUPFAM" id="SSF55021">
    <property type="entry name" value="ACT-like"/>
    <property type="match status" value="1"/>
</dbReference>
<dbReference type="InterPro" id="IPR002912">
    <property type="entry name" value="ACT_dom"/>
</dbReference>
<evidence type="ECO:0000256" key="5">
    <source>
        <dbReference type="ARBA" id="ARBA00011447"/>
    </source>
</evidence>
<evidence type="ECO:0000256" key="11">
    <source>
        <dbReference type="ARBA" id="ARBA00023239"/>
    </source>
</evidence>
<comment type="caution">
    <text evidence="13">The sequence shown here is derived from an EMBL/GenBank/DDBJ whole genome shotgun (WGS) entry which is preliminary data.</text>
</comment>
<comment type="subunit">
    <text evidence="5">In the native structure, TdcB is in a dimeric form, whereas in the TdcB-AMP complex, it exists in a tetrameric form (dimer of dimers).</text>
</comment>
<dbReference type="PROSITE" id="PS51671">
    <property type="entry name" value="ACT"/>
    <property type="match status" value="1"/>
</dbReference>
<feature type="domain" description="ACT" evidence="12">
    <location>
        <begin position="336"/>
        <end position="409"/>
    </location>
</feature>
<dbReference type="PROSITE" id="PS00165">
    <property type="entry name" value="DEHYDRATASE_SER_THR"/>
    <property type="match status" value="1"/>
</dbReference>
<keyword evidence="10" id="KW-0663">Pyridoxal phosphate</keyword>
<evidence type="ECO:0000256" key="1">
    <source>
        <dbReference type="ARBA" id="ARBA00001933"/>
    </source>
</evidence>
<evidence type="ECO:0000256" key="7">
    <source>
        <dbReference type="ARBA" id="ARBA00022248"/>
    </source>
</evidence>
<dbReference type="GeneID" id="91553248"/>
<keyword evidence="11 13" id="KW-0456">Lyase</keyword>
<comment type="pathway">
    <text evidence="3">Amino-acid degradation; L-threonine degradation via propanoate pathway; propanoate from L-threonine: step 1/4.</text>
</comment>
<dbReference type="Proteomes" id="UP001231675">
    <property type="component" value="Unassembled WGS sequence"/>
</dbReference>
<dbReference type="SUPFAM" id="SSF53686">
    <property type="entry name" value="Tryptophan synthase beta subunit-like PLP-dependent enzymes"/>
    <property type="match status" value="1"/>
</dbReference>
<comment type="cofactor">
    <cofactor evidence="1">
        <name>pyridoxal 5'-phosphate</name>
        <dbReference type="ChEBI" id="CHEBI:597326"/>
    </cofactor>
</comment>
<organism evidence="13 14">
    <name type="scientific">Streptomyces griseoviridis</name>
    <dbReference type="NCBI Taxonomy" id="45398"/>
    <lineage>
        <taxon>Bacteria</taxon>
        <taxon>Bacillati</taxon>
        <taxon>Actinomycetota</taxon>
        <taxon>Actinomycetes</taxon>
        <taxon>Kitasatosporales</taxon>
        <taxon>Streptomycetaceae</taxon>
        <taxon>Streptomyces</taxon>
    </lineage>
</organism>
<evidence type="ECO:0000256" key="3">
    <source>
        <dbReference type="ARBA" id="ARBA00004958"/>
    </source>
</evidence>
<gene>
    <name evidence="13" type="ORF">J2S47_004283</name>
</gene>
<dbReference type="InterPro" id="IPR001926">
    <property type="entry name" value="TrpB-like_PALP"/>
</dbReference>
<dbReference type="InterPro" id="IPR045865">
    <property type="entry name" value="ACT-like_dom_sf"/>
</dbReference>
<evidence type="ECO:0000256" key="9">
    <source>
        <dbReference type="ARBA" id="ARBA00022624"/>
    </source>
</evidence>
<dbReference type="RefSeq" id="WP_189417426.1">
    <property type="nucleotide sequence ID" value="NZ_BMSM01000007.1"/>
</dbReference>
<evidence type="ECO:0000256" key="4">
    <source>
        <dbReference type="ARBA" id="ARBA00010869"/>
    </source>
</evidence>
<accession>A0ABT9LL67</accession>
<name>A0ABT9LL67_STRGD</name>
<dbReference type="InterPro" id="IPR000634">
    <property type="entry name" value="Ser/Thr_deHydtase_PyrdxlP-BS"/>
</dbReference>
<dbReference type="GO" id="GO:0004794">
    <property type="term" value="F:threonine deaminase activity"/>
    <property type="evidence" value="ECO:0007669"/>
    <property type="project" value="UniProtKB-EC"/>
</dbReference>
<dbReference type="CDD" id="cd01562">
    <property type="entry name" value="Thr-dehyd"/>
    <property type="match status" value="1"/>
</dbReference>
<keyword evidence="14" id="KW-1185">Reference proteome</keyword>
<evidence type="ECO:0000313" key="13">
    <source>
        <dbReference type="EMBL" id="MDP9683781.1"/>
    </source>
</evidence>
<keyword evidence="9" id="KW-0028">Amino-acid biosynthesis</keyword>
<dbReference type="CDD" id="cd04886">
    <property type="entry name" value="ACT_ThrD-II-like"/>
    <property type="match status" value="1"/>
</dbReference>
<dbReference type="PANTHER" id="PTHR48078:SF6">
    <property type="entry name" value="L-THREONINE DEHYDRATASE CATABOLIC TDCB"/>
    <property type="match status" value="1"/>
</dbReference>
<dbReference type="InterPro" id="IPR005789">
    <property type="entry name" value="Thr_deHydtase_catblc"/>
</dbReference>
<dbReference type="NCBIfam" id="TIGR01127">
    <property type="entry name" value="ilvA_1Cterm"/>
    <property type="match status" value="1"/>
</dbReference>
<evidence type="ECO:0000256" key="6">
    <source>
        <dbReference type="ARBA" id="ARBA00012096"/>
    </source>
</evidence>
<comment type="pathway">
    <text evidence="2">Amino-acid biosynthesis; L-isoleucine biosynthesis; 2-oxobutanoate from L-threonine: step 1/1.</text>
</comment>
<comment type="similarity">
    <text evidence="4">Belongs to the serine/threonine dehydratase family.</text>
</comment>
<dbReference type="InterPro" id="IPR036052">
    <property type="entry name" value="TrpB-like_PALP_sf"/>
</dbReference>
<proteinExistence type="inferred from homology"/>
<evidence type="ECO:0000259" key="12">
    <source>
        <dbReference type="PROSITE" id="PS51671"/>
    </source>
</evidence>
<evidence type="ECO:0000313" key="14">
    <source>
        <dbReference type="Proteomes" id="UP001231675"/>
    </source>
</evidence>
<keyword evidence="9" id="KW-0100">Branched-chain amino acid biosynthesis</keyword>
<dbReference type="Gene3D" id="3.40.50.1100">
    <property type="match status" value="2"/>
</dbReference>
<dbReference type="PANTHER" id="PTHR48078">
    <property type="entry name" value="THREONINE DEHYDRATASE, MITOCHONDRIAL-RELATED"/>
    <property type="match status" value="1"/>
</dbReference>
<protein>
    <recommendedName>
        <fullName evidence="7">L-threonine dehydratase catabolic TdcB</fullName>
        <ecNumber evidence="6">4.3.1.19</ecNumber>
    </recommendedName>
</protein>